<proteinExistence type="predicted"/>
<gene>
    <name evidence="1" type="ORF">GO493_30565</name>
</gene>
<accession>A0A7K1UE35</accession>
<organism evidence="1 2">
    <name type="scientific">Chitinophaga tropicalis</name>
    <dbReference type="NCBI Taxonomy" id="2683588"/>
    <lineage>
        <taxon>Bacteria</taxon>
        <taxon>Pseudomonadati</taxon>
        <taxon>Bacteroidota</taxon>
        <taxon>Chitinophagia</taxon>
        <taxon>Chitinophagales</taxon>
        <taxon>Chitinophagaceae</taxon>
        <taxon>Chitinophaga</taxon>
    </lineage>
</organism>
<evidence type="ECO:0000313" key="1">
    <source>
        <dbReference type="EMBL" id="MVT12632.1"/>
    </source>
</evidence>
<dbReference type="Proteomes" id="UP000461730">
    <property type="component" value="Unassembled WGS sequence"/>
</dbReference>
<comment type="caution">
    <text evidence="1">The sequence shown here is derived from an EMBL/GenBank/DDBJ whole genome shotgun (WGS) entry which is preliminary data.</text>
</comment>
<protein>
    <submittedName>
        <fullName evidence="1">Uncharacterized protein</fullName>
    </submittedName>
</protein>
<dbReference type="RefSeq" id="WP_157310047.1">
    <property type="nucleotide sequence ID" value="NZ_WRXN01000034.1"/>
</dbReference>
<sequence>MKKYLFMLLMIPVVGMGQTKTILTSSRLFAKNEKITEFEKALASHAQKYHTGDVSWRVWSIESGPDYGGYMVTEGPSTWETLDGRGDISTAHKMDWEKSVAPLTEGRGQSGYYEFKVDLSTVQLTDYADKVAINHVTAKPGKIAQVQDLITKLKKVWEAGKESVAVYAVTYSGEPGFIVVSRLRDGLKELSSDYRKPLSVRYDEVHGTGSFDAWLKDYADAVQCRWTELLIYKSELSSK</sequence>
<keyword evidence="2" id="KW-1185">Reference proteome</keyword>
<dbReference type="AlphaFoldDB" id="A0A7K1UE35"/>
<dbReference type="EMBL" id="WRXN01000034">
    <property type="protein sequence ID" value="MVT12632.1"/>
    <property type="molecule type" value="Genomic_DNA"/>
</dbReference>
<evidence type="ECO:0000313" key="2">
    <source>
        <dbReference type="Proteomes" id="UP000461730"/>
    </source>
</evidence>
<name>A0A7K1UE35_9BACT</name>
<reference evidence="1 2" key="1">
    <citation type="submission" date="2019-12" db="EMBL/GenBank/DDBJ databases">
        <title>Chitinophaga sp. strain ysch24 (GDMCC 1.1355), whole genome shotgun sequence.</title>
        <authorList>
            <person name="Zhang X."/>
        </authorList>
    </citation>
    <scope>NUCLEOTIDE SEQUENCE [LARGE SCALE GENOMIC DNA]</scope>
    <source>
        <strain evidence="2">ysch24</strain>
    </source>
</reference>